<feature type="compositionally biased region" description="Low complexity" evidence="2">
    <location>
        <begin position="30"/>
        <end position="56"/>
    </location>
</feature>
<evidence type="ECO:0000259" key="3">
    <source>
        <dbReference type="PROSITE" id="PS50158"/>
    </source>
</evidence>
<comment type="caution">
    <text evidence="4">The sequence shown here is derived from an EMBL/GenBank/DDBJ whole genome shotgun (WGS) entry which is preliminary data.</text>
</comment>
<dbReference type="GO" id="GO:0008270">
    <property type="term" value="F:zinc ion binding"/>
    <property type="evidence" value="ECO:0007669"/>
    <property type="project" value="UniProtKB-KW"/>
</dbReference>
<dbReference type="SUPFAM" id="SSF57756">
    <property type="entry name" value="Retrovirus zinc finger-like domains"/>
    <property type="match status" value="1"/>
</dbReference>
<evidence type="ECO:0000256" key="2">
    <source>
        <dbReference type="SAM" id="MobiDB-lite"/>
    </source>
</evidence>
<dbReference type="InterPro" id="IPR036875">
    <property type="entry name" value="Znf_CCHC_sf"/>
</dbReference>
<sequence>MAKRVMALPRSSSSPAPSCYPHGAHRRPTPETTPSPAATPGTPTSPTSSTACAPTPVFSPPLKQGSRLSPLAAPFVPAGRSKFLRWRDDSPAVEDGEPPAPFYRDVLAGAVPVRAPRLDVLPARARADGQRRPPSPVRQRSSAPSRHRHPSARPAPPRRPAGPDGDGWQKVLTRKERRRRSSSATRRTVSPVPDELRDKCFNCLARDHRRAHCRSPTRCYRCHETGHMTYSCSRPRRSPEGAAPVGHDQPPMKRPRLAGRPSPNPAPASPRRVLPVVAHSVAPEAHGAAGNSRRPRRRRSPSSRSSAGEVEPAAPLRSSRDGAPQDTGAPVVTGGSSSTGLA</sequence>
<dbReference type="AlphaFoldDB" id="A0A8T0V3K8"/>
<keyword evidence="1" id="KW-0863">Zinc-finger</keyword>
<dbReference type="EMBL" id="CM029040">
    <property type="protein sequence ID" value="KAG2631281.1"/>
    <property type="molecule type" value="Genomic_DNA"/>
</dbReference>
<keyword evidence="1" id="KW-0479">Metal-binding</keyword>
<dbReference type="Gene3D" id="4.10.60.10">
    <property type="entry name" value="Zinc finger, CCHC-type"/>
    <property type="match status" value="1"/>
</dbReference>
<evidence type="ECO:0000313" key="4">
    <source>
        <dbReference type="EMBL" id="KAG2631281.1"/>
    </source>
</evidence>
<feature type="domain" description="CCHC-type" evidence="3">
    <location>
        <begin position="218"/>
        <end position="232"/>
    </location>
</feature>
<dbReference type="OrthoDB" id="420169at2759"/>
<feature type="region of interest" description="Disordered" evidence="2">
    <location>
        <begin position="1"/>
        <end position="68"/>
    </location>
</feature>
<protein>
    <recommendedName>
        <fullName evidence="3">CCHC-type domain-containing protein</fullName>
    </recommendedName>
</protein>
<dbReference type="SMART" id="SM00343">
    <property type="entry name" value="ZnF_C2HC"/>
    <property type="match status" value="2"/>
</dbReference>
<dbReference type="InterPro" id="IPR001878">
    <property type="entry name" value="Znf_CCHC"/>
</dbReference>
<accession>A0A8T0V3K8</accession>
<dbReference type="Proteomes" id="UP000823388">
    <property type="component" value="Chromosome 2N"/>
</dbReference>
<keyword evidence="1" id="KW-0862">Zinc</keyword>
<feature type="region of interest" description="Disordered" evidence="2">
    <location>
        <begin position="229"/>
        <end position="342"/>
    </location>
</feature>
<reference evidence="4" key="1">
    <citation type="submission" date="2020-05" db="EMBL/GenBank/DDBJ databases">
        <title>WGS assembly of Panicum virgatum.</title>
        <authorList>
            <person name="Lovell J.T."/>
            <person name="Jenkins J."/>
            <person name="Shu S."/>
            <person name="Juenger T.E."/>
            <person name="Schmutz J."/>
        </authorList>
    </citation>
    <scope>NUCLEOTIDE SEQUENCE</scope>
    <source>
        <strain evidence="4">AP13</strain>
    </source>
</reference>
<name>A0A8T0V3K8_PANVG</name>
<keyword evidence="5" id="KW-1185">Reference proteome</keyword>
<organism evidence="4 5">
    <name type="scientific">Panicum virgatum</name>
    <name type="common">Blackwell switchgrass</name>
    <dbReference type="NCBI Taxonomy" id="38727"/>
    <lineage>
        <taxon>Eukaryota</taxon>
        <taxon>Viridiplantae</taxon>
        <taxon>Streptophyta</taxon>
        <taxon>Embryophyta</taxon>
        <taxon>Tracheophyta</taxon>
        <taxon>Spermatophyta</taxon>
        <taxon>Magnoliopsida</taxon>
        <taxon>Liliopsida</taxon>
        <taxon>Poales</taxon>
        <taxon>Poaceae</taxon>
        <taxon>PACMAD clade</taxon>
        <taxon>Panicoideae</taxon>
        <taxon>Panicodae</taxon>
        <taxon>Paniceae</taxon>
        <taxon>Panicinae</taxon>
        <taxon>Panicum</taxon>
        <taxon>Panicum sect. Hiantes</taxon>
    </lineage>
</organism>
<dbReference type="GO" id="GO:0003676">
    <property type="term" value="F:nucleic acid binding"/>
    <property type="evidence" value="ECO:0007669"/>
    <property type="project" value="InterPro"/>
</dbReference>
<dbReference type="PROSITE" id="PS50158">
    <property type="entry name" value="ZF_CCHC"/>
    <property type="match status" value="1"/>
</dbReference>
<evidence type="ECO:0000313" key="5">
    <source>
        <dbReference type="Proteomes" id="UP000823388"/>
    </source>
</evidence>
<gene>
    <name evidence="4" type="ORF">PVAP13_2NG012000</name>
</gene>
<evidence type="ECO:0000256" key="1">
    <source>
        <dbReference type="PROSITE-ProRule" id="PRU00047"/>
    </source>
</evidence>
<proteinExistence type="predicted"/>
<feature type="region of interest" description="Disordered" evidence="2">
    <location>
        <begin position="121"/>
        <end position="192"/>
    </location>
</feature>